<evidence type="ECO:0000256" key="1">
    <source>
        <dbReference type="ARBA" id="ARBA00004651"/>
    </source>
</evidence>
<dbReference type="Pfam" id="PF01032">
    <property type="entry name" value="FecCD"/>
    <property type="match status" value="1"/>
</dbReference>
<gene>
    <name evidence="9" type="ORF">ENM15_01225</name>
</gene>
<keyword evidence="4" id="KW-1003">Cell membrane</keyword>
<dbReference type="GO" id="GO:0022857">
    <property type="term" value="F:transmembrane transporter activity"/>
    <property type="evidence" value="ECO:0007669"/>
    <property type="project" value="InterPro"/>
</dbReference>
<evidence type="ECO:0000313" key="9">
    <source>
        <dbReference type="EMBL" id="HHQ15432.1"/>
    </source>
</evidence>
<keyword evidence="6 8" id="KW-1133">Transmembrane helix</keyword>
<comment type="subcellular location">
    <subcellularLocation>
        <location evidence="1">Cell membrane</location>
        <topology evidence="1">Multi-pass membrane protein</topology>
    </subcellularLocation>
</comment>
<evidence type="ECO:0000256" key="3">
    <source>
        <dbReference type="ARBA" id="ARBA00022448"/>
    </source>
</evidence>
<keyword evidence="3" id="KW-0813">Transport</keyword>
<name>A0A7V5XFD2_9BACT</name>
<keyword evidence="5 8" id="KW-0812">Transmembrane</keyword>
<dbReference type="AlphaFoldDB" id="A0A7V5XFD2"/>
<evidence type="ECO:0000256" key="5">
    <source>
        <dbReference type="ARBA" id="ARBA00022692"/>
    </source>
</evidence>
<proteinExistence type="inferred from homology"/>
<dbReference type="GO" id="GO:0005886">
    <property type="term" value="C:plasma membrane"/>
    <property type="evidence" value="ECO:0007669"/>
    <property type="project" value="UniProtKB-SubCell"/>
</dbReference>
<dbReference type="PANTHER" id="PTHR30472:SF70">
    <property type="entry name" value="MOLYBDATE IMPORT SYSTEM PERMEASE PROTEIN MOLB"/>
    <property type="match status" value="1"/>
</dbReference>
<feature type="transmembrane region" description="Helical" evidence="8">
    <location>
        <begin position="148"/>
        <end position="169"/>
    </location>
</feature>
<evidence type="ECO:0000256" key="8">
    <source>
        <dbReference type="SAM" id="Phobius"/>
    </source>
</evidence>
<dbReference type="Gene3D" id="1.10.3470.10">
    <property type="entry name" value="ABC transporter involved in vitamin B12 uptake, BtuC"/>
    <property type="match status" value="1"/>
</dbReference>
<reference evidence="9" key="1">
    <citation type="journal article" date="2020" name="mSystems">
        <title>Genome- and Community-Level Interaction Insights into Carbon Utilization and Element Cycling Functions of Hydrothermarchaeota in Hydrothermal Sediment.</title>
        <authorList>
            <person name="Zhou Z."/>
            <person name="Liu Y."/>
            <person name="Xu W."/>
            <person name="Pan J."/>
            <person name="Luo Z.H."/>
            <person name="Li M."/>
        </authorList>
    </citation>
    <scope>NUCLEOTIDE SEQUENCE [LARGE SCALE GENOMIC DNA]</scope>
    <source>
        <strain evidence="9">SpSt-106</strain>
    </source>
</reference>
<dbReference type="CDD" id="cd06550">
    <property type="entry name" value="TM_ABC_iron-siderophores_like"/>
    <property type="match status" value="1"/>
</dbReference>
<evidence type="ECO:0000256" key="2">
    <source>
        <dbReference type="ARBA" id="ARBA00007935"/>
    </source>
</evidence>
<evidence type="ECO:0000256" key="7">
    <source>
        <dbReference type="ARBA" id="ARBA00023136"/>
    </source>
</evidence>
<dbReference type="FunFam" id="1.10.3470.10:FF:000001">
    <property type="entry name" value="Vitamin B12 ABC transporter permease BtuC"/>
    <property type="match status" value="1"/>
</dbReference>
<dbReference type="InterPro" id="IPR037294">
    <property type="entry name" value="ABC_BtuC-like"/>
</dbReference>
<feature type="transmembrane region" description="Helical" evidence="8">
    <location>
        <begin position="305"/>
        <end position="323"/>
    </location>
</feature>
<comment type="similarity">
    <text evidence="2">Belongs to the binding-protein-dependent transport system permease family. FecCD subfamily.</text>
</comment>
<dbReference type="GO" id="GO:0033214">
    <property type="term" value="P:siderophore-iron import into cell"/>
    <property type="evidence" value="ECO:0007669"/>
    <property type="project" value="TreeGrafter"/>
</dbReference>
<evidence type="ECO:0000256" key="6">
    <source>
        <dbReference type="ARBA" id="ARBA00022989"/>
    </source>
</evidence>
<dbReference type="InterPro" id="IPR000522">
    <property type="entry name" value="ABC_transptr_permease_BtuC"/>
</dbReference>
<dbReference type="PANTHER" id="PTHR30472">
    <property type="entry name" value="FERRIC ENTEROBACTIN TRANSPORT SYSTEM PERMEASE PROTEIN"/>
    <property type="match status" value="1"/>
</dbReference>
<feature type="transmembrane region" description="Helical" evidence="8">
    <location>
        <begin position="236"/>
        <end position="263"/>
    </location>
</feature>
<feature type="transmembrane region" description="Helical" evidence="8">
    <location>
        <begin position="119"/>
        <end position="136"/>
    </location>
</feature>
<feature type="transmembrane region" description="Helical" evidence="8">
    <location>
        <begin position="93"/>
        <end position="112"/>
    </location>
</feature>
<feature type="transmembrane region" description="Helical" evidence="8">
    <location>
        <begin position="6"/>
        <end position="26"/>
    </location>
</feature>
<feature type="transmembrane region" description="Helical" evidence="8">
    <location>
        <begin position="61"/>
        <end position="81"/>
    </location>
</feature>
<dbReference type="SUPFAM" id="SSF81345">
    <property type="entry name" value="ABC transporter involved in vitamin B12 uptake, BtuC"/>
    <property type="match status" value="1"/>
</dbReference>
<protein>
    <submittedName>
        <fullName evidence="9">Iron ABC transporter permease</fullName>
    </submittedName>
</protein>
<comment type="caution">
    <text evidence="9">The sequence shown here is derived from an EMBL/GenBank/DDBJ whole genome shotgun (WGS) entry which is preliminary data.</text>
</comment>
<sequence>MKNIKTFIILISPIFIGWIALFLGAYEVSPFMVLKILLNETLHVFEVGDMPEKAIIIDIRLPRIILAGIVGACLSCAGVTLQGIFRNPLVDPFILGISAGAAFGCAITIGFLSYVPVQLMAFIFGIMAVVIAYTVARTQGEVSRLPLILSGVIVSAFFTALVSIVKFLVDPHKLQSIVYWLMGSFSLANWKGVKIALLGVIIGLFPIFLMRWRLNVMSLGEEEAKALGVNVSRDRLLFIGFSTFSVAIATSLCGIIGWVGLMVPHLVRMMIGPDHKVLVPLSFTAGASFMIAADTISRTLTSFDIPVGIITALTGAPFFIYLMKRGGREAWGR</sequence>
<feature type="transmembrane region" description="Helical" evidence="8">
    <location>
        <begin position="190"/>
        <end position="209"/>
    </location>
</feature>
<dbReference type="EMBL" id="DRWR01000022">
    <property type="protein sequence ID" value="HHQ15432.1"/>
    <property type="molecule type" value="Genomic_DNA"/>
</dbReference>
<keyword evidence="7 8" id="KW-0472">Membrane</keyword>
<evidence type="ECO:0000256" key="4">
    <source>
        <dbReference type="ARBA" id="ARBA00022475"/>
    </source>
</evidence>
<accession>A0A7V5XFD2</accession>
<organism evidence="9">
    <name type="scientific">Thermodesulfobacterium geofontis</name>
    <dbReference type="NCBI Taxonomy" id="1295609"/>
    <lineage>
        <taxon>Bacteria</taxon>
        <taxon>Pseudomonadati</taxon>
        <taxon>Thermodesulfobacteriota</taxon>
        <taxon>Thermodesulfobacteria</taxon>
        <taxon>Thermodesulfobacteriales</taxon>
        <taxon>Thermodesulfobacteriaceae</taxon>
        <taxon>Thermodesulfobacterium</taxon>
    </lineage>
</organism>